<name>W9RNA7_9ROSA</name>
<dbReference type="EMBL" id="KE345304">
    <property type="protein sequence ID" value="EXB99789.1"/>
    <property type="molecule type" value="Genomic_DNA"/>
</dbReference>
<proteinExistence type="predicted"/>
<keyword evidence="2" id="KW-1185">Reference proteome</keyword>
<reference evidence="2" key="1">
    <citation type="submission" date="2013-01" db="EMBL/GenBank/DDBJ databases">
        <title>Draft Genome Sequence of a Mulberry Tree, Morus notabilis C.K. Schneid.</title>
        <authorList>
            <person name="He N."/>
            <person name="Zhao S."/>
        </authorList>
    </citation>
    <scope>NUCLEOTIDE SEQUENCE</scope>
</reference>
<protein>
    <recommendedName>
        <fullName evidence="3">RNase H type-1 domain-containing protein</fullName>
    </recommendedName>
</protein>
<evidence type="ECO:0000313" key="1">
    <source>
        <dbReference type="EMBL" id="EXB99789.1"/>
    </source>
</evidence>
<evidence type="ECO:0008006" key="3">
    <source>
        <dbReference type="Google" id="ProtNLM"/>
    </source>
</evidence>
<organism evidence="1 2">
    <name type="scientific">Morus notabilis</name>
    <dbReference type="NCBI Taxonomy" id="981085"/>
    <lineage>
        <taxon>Eukaryota</taxon>
        <taxon>Viridiplantae</taxon>
        <taxon>Streptophyta</taxon>
        <taxon>Embryophyta</taxon>
        <taxon>Tracheophyta</taxon>
        <taxon>Spermatophyta</taxon>
        <taxon>Magnoliopsida</taxon>
        <taxon>eudicotyledons</taxon>
        <taxon>Gunneridae</taxon>
        <taxon>Pentapetalae</taxon>
        <taxon>rosids</taxon>
        <taxon>fabids</taxon>
        <taxon>Rosales</taxon>
        <taxon>Moraceae</taxon>
        <taxon>Moreae</taxon>
        <taxon>Morus</taxon>
    </lineage>
</organism>
<accession>W9RNA7</accession>
<evidence type="ECO:0000313" key="2">
    <source>
        <dbReference type="Proteomes" id="UP000030645"/>
    </source>
</evidence>
<gene>
    <name evidence="1" type="ORF">L484_023322</name>
</gene>
<dbReference type="AlphaFoldDB" id="W9RNA7"/>
<sequence length="91" mass="9905">MSSWAQVIETDSSVAASCIQSLYVLAEVGAVVDYTRNMMTEAGGGNCCSMSRECNRAAHTLAQFALSLDYDRYWLEEVPDCTVDVINADLA</sequence>
<dbReference type="Proteomes" id="UP000030645">
    <property type="component" value="Unassembled WGS sequence"/>
</dbReference>